<evidence type="ECO:0000313" key="2">
    <source>
        <dbReference type="Proteomes" id="UP001597383"/>
    </source>
</evidence>
<protein>
    <submittedName>
        <fullName evidence="1">Uncharacterized protein</fullName>
    </submittedName>
</protein>
<dbReference type="EMBL" id="JBHUHQ010000002">
    <property type="protein sequence ID" value="MFD2042700.1"/>
    <property type="molecule type" value="Genomic_DNA"/>
</dbReference>
<dbReference type="Proteomes" id="UP001597383">
    <property type="component" value="Unassembled WGS sequence"/>
</dbReference>
<comment type="caution">
    <text evidence="1">The sequence shown here is derived from an EMBL/GenBank/DDBJ whole genome shotgun (WGS) entry which is preliminary data.</text>
</comment>
<proteinExistence type="predicted"/>
<reference evidence="2" key="1">
    <citation type="journal article" date="2019" name="Int. J. Syst. Evol. Microbiol.">
        <title>The Global Catalogue of Microorganisms (GCM) 10K type strain sequencing project: providing services to taxonomists for standard genome sequencing and annotation.</title>
        <authorList>
            <consortium name="The Broad Institute Genomics Platform"/>
            <consortium name="The Broad Institute Genome Sequencing Center for Infectious Disease"/>
            <person name="Wu L."/>
            <person name="Ma J."/>
        </authorList>
    </citation>
    <scope>NUCLEOTIDE SEQUENCE [LARGE SCALE GENOMIC DNA]</scope>
    <source>
        <strain evidence="2">R28</strain>
    </source>
</reference>
<evidence type="ECO:0000313" key="1">
    <source>
        <dbReference type="EMBL" id="MFD2042700.1"/>
    </source>
</evidence>
<gene>
    <name evidence="1" type="ORF">ACFSJF_00055</name>
</gene>
<accession>A0ABW4VVZ8</accession>
<name>A0ABW4VVZ8_9BACI</name>
<dbReference type="RefSeq" id="WP_377554243.1">
    <property type="nucleotide sequence ID" value="NZ_JBHUHQ010000002.1"/>
</dbReference>
<keyword evidence="2" id="KW-1185">Reference proteome</keyword>
<organism evidence="1 2">
    <name type="scientific">Ornithinibacillus salinisoli</name>
    <dbReference type="NCBI Taxonomy" id="1848459"/>
    <lineage>
        <taxon>Bacteria</taxon>
        <taxon>Bacillati</taxon>
        <taxon>Bacillota</taxon>
        <taxon>Bacilli</taxon>
        <taxon>Bacillales</taxon>
        <taxon>Bacillaceae</taxon>
        <taxon>Ornithinibacillus</taxon>
    </lineage>
</organism>
<sequence>MSILVANCFHWVGFHLINEFLYRGIEVDGVDELETSKKEHLSMFVGRNDLFSLVPKNKLGTYQTAIIVEDTNLISSISSARMIKIGNENQRSSLHNVKEVQVPLLFGEWMPMTKKGCLYQERMIPFDSEEFMSSAIYVGDFVRAFMQWLELRDFPSHLQVCTKKNEIDEALKLENSIYIRDNVPIEENIQKVIRHFERYKQFY</sequence>